<gene>
    <name evidence="1" type="ORF">S01H4_43092</name>
</gene>
<dbReference type="Pfam" id="PF13181">
    <property type="entry name" value="TPR_8"/>
    <property type="match status" value="1"/>
</dbReference>
<dbReference type="InterPro" id="IPR019734">
    <property type="entry name" value="TPR_rpt"/>
</dbReference>
<accession>X1CIR0</accession>
<dbReference type="SUPFAM" id="SSF48452">
    <property type="entry name" value="TPR-like"/>
    <property type="match status" value="2"/>
</dbReference>
<feature type="non-terminal residue" evidence="1">
    <location>
        <position position="1"/>
    </location>
</feature>
<reference evidence="1" key="1">
    <citation type="journal article" date="2014" name="Front. Microbiol.">
        <title>High frequency of phylogenetically diverse reductive dehalogenase-homologous genes in deep subseafloor sedimentary metagenomes.</title>
        <authorList>
            <person name="Kawai M."/>
            <person name="Futagami T."/>
            <person name="Toyoda A."/>
            <person name="Takaki Y."/>
            <person name="Nishi S."/>
            <person name="Hori S."/>
            <person name="Arai W."/>
            <person name="Tsubouchi T."/>
            <person name="Morono Y."/>
            <person name="Uchiyama I."/>
            <person name="Ito T."/>
            <person name="Fujiyama A."/>
            <person name="Inagaki F."/>
            <person name="Takami H."/>
        </authorList>
    </citation>
    <scope>NUCLEOTIDE SEQUENCE</scope>
    <source>
        <strain evidence="1">Expedition CK06-06</strain>
    </source>
</reference>
<comment type="caution">
    <text evidence="1">The sequence shown here is derived from an EMBL/GenBank/DDBJ whole genome shotgun (WGS) entry which is preliminary data.</text>
</comment>
<organism evidence="1">
    <name type="scientific">marine sediment metagenome</name>
    <dbReference type="NCBI Taxonomy" id="412755"/>
    <lineage>
        <taxon>unclassified sequences</taxon>
        <taxon>metagenomes</taxon>
        <taxon>ecological metagenomes</taxon>
    </lineage>
</organism>
<feature type="non-terminal residue" evidence="1">
    <location>
        <position position="285"/>
    </location>
</feature>
<dbReference type="SMART" id="SM00028">
    <property type="entry name" value="TPR"/>
    <property type="match status" value="8"/>
</dbReference>
<dbReference type="PANTHER" id="PTHR12558">
    <property type="entry name" value="CELL DIVISION CYCLE 16,23,27"/>
    <property type="match status" value="1"/>
</dbReference>
<dbReference type="AlphaFoldDB" id="X1CIR0"/>
<dbReference type="EMBL" id="BART01023736">
    <property type="protein sequence ID" value="GAG96128.1"/>
    <property type="molecule type" value="Genomic_DNA"/>
</dbReference>
<proteinExistence type="predicted"/>
<dbReference type="PROSITE" id="PS50005">
    <property type="entry name" value="TPR"/>
    <property type="match status" value="3"/>
</dbReference>
<dbReference type="Pfam" id="PF13432">
    <property type="entry name" value="TPR_16"/>
    <property type="match status" value="1"/>
</dbReference>
<dbReference type="InterPro" id="IPR011990">
    <property type="entry name" value="TPR-like_helical_dom_sf"/>
</dbReference>
<evidence type="ECO:0000313" key="1">
    <source>
        <dbReference type="EMBL" id="GAG96128.1"/>
    </source>
</evidence>
<protein>
    <submittedName>
        <fullName evidence="1">Uncharacterized protein</fullName>
    </submittedName>
</protein>
<dbReference type="PROSITE" id="PS50293">
    <property type="entry name" value="TPR_REGION"/>
    <property type="match status" value="1"/>
</dbReference>
<name>X1CIR0_9ZZZZ</name>
<dbReference type="Gene3D" id="1.25.40.10">
    <property type="entry name" value="Tetratricopeptide repeat domain"/>
    <property type="match status" value="2"/>
</dbReference>
<dbReference type="Pfam" id="PF13414">
    <property type="entry name" value="TPR_11"/>
    <property type="match status" value="1"/>
</dbReference>
<sequence>EDISLKLGLIYYDKKEFKKAINHFENTIQINSKNYYAHYYLALLNETLENYTKAIHSFNSISPESNLFSEAQMHISYIKNKNNKKSESLKIIKDAISIKKDDIKLYQFIASIYEEEENYEEGIKYLKQAITIKPGSEDLLFFLGVLYEKALMHKESINAMESVLKINKNNANALNYIGYTLADKGIKLPQAKKMIKKALNLKPGDGYITDSLGWVYYKMGKYRKAIKVLEKAVEIVPKDPVIAEHLGDAYLANSSKLKAVNMYEKALELEPKKKSILDKIRKVEG</sequence>
<dbReference type="PANTHER" id="PTHR12558:SF13">
    <property type="entry name" value="CELL DIVISION CYCLE PROTEIN 27 HOMOLOG"/>
    <property type="match status" value="1"/>
</dbReference>